<dbReference type="SUPFAM" id="SSF55729">
    <property type="entry name" value="Acyl-CoA N-acyltransferases (Nat)"/>
    <property type="match status" value="1"/>
</dbReference>
<proteinExistence type="predicted"/>
<dbReference type="PANTHER" id="PTHR43610:SF1">
    <property type="entry name" value="N-ACETYLTRANSFERASE DOMAIN-CONTAINING PROTEIN"/>
    <property type="match status" value="1"/>
</dbReference>
<accession>A0A2W5ZC61</accession>
<dbReference type="AlphaFoldDB" id="A0A2W5ZC61"/>
<comment type="caution">
    <text evidence="2">The sequence shown here is derived from an EMBL/GenBank/DDBJ whole genome shotgun (WGS) entry which is preliminary data.</text>
</comment>
<gene>
    <name evidence="2" type="ORF">DLM65_02865</name>
</gene>
<evidence type="ECO:0000259" key="1">
    <source>
        <dbReference type="Pfam" id="PF13302"/>
    </source>
</evidence>
<sequence>MPRQRSDGQQRQIALALGEAARGQAVPFATVDKERQRVVGSTRFGNLERWQWVHPPVEPRALGPDAVEIGWTWLAAGAQRTYVNTEAKLLMLTHAFEVWRVRRVTFKTDARNARSRANIERAGARLDGVWRAHMPAADGGVRDSAVFS</sequence>
<dbReference type="EMBL" id="QHBU01000049">
    <property type="protein sequence ID" value="PZR83000.1"/>
    <property type="molecule type" value="Genomic_DNA"/>
</dbReference>
<name>A0A2W5ZC61_9BACT</name>
<protein>
    <submittedName>
        <fullName evidence="2">GNAT family N-acetyltransferase</fullName>
    </submittedName>
</protein>
<feature type="domain" description="N-acetyltransferase" evidence="1">
    <location>
        <begin position="6"/>
        <end position="125"/>
    </location>
</feature>
<dbReference type="GO" id="GO:0016747">
    <property type="term" value="F:acyltransferase activity, transferring groups other than amino-acyl groups"/>
    <property type="evidence" value="ECO:0007669"/>
    <property type="project" value="InterPro"/>
</dbReference>
<dbReference type="InterPro" id="IPR000182">
    <property type="entry name" value="GNAT_dom"/>
</dbReference>
<evidence type="ECO:0000313" key="3">
    <source>
        <dbReference type="Proteomes" id="UP000248724"/>
    </source>
</evidence>
<reference evidence="2 3" key="1">
    <citation type="journal article" date="2017" name="Nature">
        <title>Atmospheric trace gases support primary production in Antarctic desert surface soil.</title>
        <authorList>
            <person name="Ji M."/>
            <person name="Greening C."/>
            <person name="Vanwonterghem I."/>
            <person name="Carere C.R."/>
            <person name="Bay S.K."/>
            <person name="Steen J.A."/>
            <person name="Montgomery K."/>
            <person name="Lines T."/>
            <person name="Beardall J."/>
            <person name="van Dorst J."/>
            <person name="Snape I."/>
            <person name="Stott M.B."/>
            <person name="Hugenholtz P."/>
            <person name="Ferrari B.C."/>
        </authorList>
    </citation>
    <scope>NUCLEOTIDE SEQUENCE [LARGE SCALE GENOMIC DNA]</scope>
    <source>
        <strain evidence="2">RRmetagenome_bin12</strain>
    </source>
</reference>
<evidence type="ECO:0000313" key="2">
    <source>
        <dbReference type="EMBL" id="PZR83000.1"/>
    </source>
</evidence>
<feature type="non-terminal residue" evidence="2">
    <location>
        <position position="148"/>
    </location>
</feature>
<dbReference type="Proteomes" id="UP000248724">
    <property type="component" value="Unassembled WGS sequence"/>
</dbReference>
<dbReference type="PANTHER" id="PTHR43610">
    <property type="entry name" value="BLL6696 PROTEIN"/>
    <property type="match status" value="1"/>
</dbReference>
<organism evidence="2 3">
    <name type="scientific">Candidatus Aeolococcus gillhamiae</name>
    <dbReference type="NCBI Taxonomy" id="3127015"/>
    <lineage>
        <taxon>Bacteria</taxon>
        <taxon>Bacillati</taxon>
        <taxon>Candidatus Dormiibacterota</taxon>
        <taxon>Candidatus Dormibacteria</taxon>
        <taxon>Candidatus Aeolococcales</taxon>
        <taxon>Candidatus Aeolococcaceae</taxon>
        <taxon>Candidatus Aeolococcus</taxon>
    </lineage>
</organism>
<dbReference type="Gene3D" id="3.40.630.30">
    <property type="match status" value="1"/>
</dbReference>
<dbReference type="InterPro" id="IPR016181">
    <property type="entry name" value="Acyl_CoA_acyltransferase"/>
</dbReference>
<dbReference type="Pfam" id="PF13302">
    <property type="entry name" value="Acetyltransf_3"/>
    <property type="match status" value="1"/>
</dbReference>